<evidence type="ECO:0000256" key="6">
    <source>
        <dbReference type="HAMAP-Rule" id="MF_01848"/>
    </source>
</evidence>
<organism evidence="7 8">
    <name type="scientific">Pontibacter akesuensis</name>
    <dbReference type="NCBI Taxonomy" id="388950"/>
    <lineage>
        <taxon>Bacteria</taxon>
        <taxon>Pseudomonadati</taxon>
        <taxon>Bacteroidota</taxon>
        <taxon>Cytophagia</taxon>
        <taxon>Cytophagales</taxon>
        <taxon>Hymenobacteraceae</taxon>
        <taxon>Pontibacter</taxon>
    </lineage>
</organism>
<sequence>MPPKKKIHPEEKPGLHPRNRHRARYDFEQLVASCPALKPFVQVNAYGDDSVDFFDPKAVIMLNKALLAHFYGIQNWDIPAGYLCPPIPGRADYIHHAADLLAVANQGQVPTGSNVSCLDVGVGASCVYPIIGNKEYGWSFIGADIDPVSIASSGKIVDANPALKGKVELRLQKNPQDIFRGIIQKEERFDLTVCNPPFHASLAEAQAGTVRKVSNLKQQKVAKPILNFGGQQAELWSPGGERRFVADMVYQSRQFATSCFWFTTLVSKQTNLKSTYQALKQAEALEVKTIPMSQGNKTSRLVAWTFLNQAQQQEWVKTRWDS</sequence>
<keyword evidence="3 6" id="KW-0489">Methyltransferase</keyword>
<dbReference type="RefSeq" id="WP_068837728.1">
    <property type="nucleotide sequence ID" value="NZ_BMXC01000002.1"/>
</dbReference>
<comment type="function">
    <text evidence="6">Specifically methylates the adenine in position 1618 of 23S rRNA.</text>
</comment>
<evidence type="ECO:0000256" key="5">
    <source>
        <dbReference type="ARBA" id="ARBA00022691"/>
    </source>
</evidence>
<keyword evidence="8" id="KW-1185">Reference proteome</keyword>
<keyword evidence="5 6" id="KW-0949">S-adenosyl-L-methionine</keyword>
<dbReference type="GO" id="GO:0070475">
    <property type="term" value="P:rRNA base methylation"/>
    <property type="evidence" value="ECO:0007669"/>
    <property type="project" value="TreeGrafter"/>
</dbReference>
<evidence type="ECO:0000256" key="3">
    <source>
        <dbReference type="ARBA" id="ARBA00022603"/>
    </source>
</evidence>
<evidence type="ECO:0000256" key="2">
    <source>
        <dbReference type="ARBA" id="ARBA00022552"/>
    </source>
</evidence>
<dbReference type="InterPro" id="IPR010286">
    <property type="entry name" value="METTL16/RlmF"/>
</dbReference>
<dbReference type="InterPro" id="IPR016909">
    <property type="entry name" value="rRNA_lsu_MeTfrase_F"/>
</dbReference>
<dbReference type="NCBIfam" id="NF008725">
    <property type="entry name" value="PRK11727.1"/>
    <property type="match status" value="1"/>
</dbReference>
<dbReference type="GO" id="GO:0052907">
    <property type="term" value="F:23S rRNA (adenine(1618)-N(6))-methyltransferase activity"/>
    <property type="evidence" value="ECO:0007669"/>
    <property type="project" value="UniProtKB-EC"/>
</dbReference>
<protein>
    <recommendedName>
        <fullName evidence="6">Ribosomal RNA large subunit methyltransferase F</fullName>
        <ecNumber evidence="6">2.1.1.181</ecNumber>
    </recommendedName>
    <alternativeName>
        <fullName evidence="6">23S rRNA mA1618 methyltransferase</fullName>
    </alternativeName>
    <alternativeName>
        <fullName evidence="6">rRNA adenine N-6-methyltransferase</fullName>
    </alternativeName>
</protein>
<evidence type="ECO:0000313" key="7">
    <source>
        <dbReference type="EMBL" id="SFU67076.1"/>
    </source>
</evidence>
<dbReference type="OrthoDB" id="1115728at2"/>
<dbReference type="STRING" id="388950.GCA_001611675_01685"/>
<dbReference type="PANTHER" id="PTHR13393">
    <property type="entry name" value="SAM-DEPENDENT METHYLTRANSFERASE"/>
    <property type="match status" value="1"/>
</dbReference>
<evidence type="ECO:0000313" key="8">
    <source>
        <dbReference type="Proteomes" id="UP000182491"/>
    </source>
</evidence>
<dbReference type="Gene3D" id="3.40.50.150">
    <property type="entry name" value="Vaccinia Virus protein VP39"/>
    <property type="match status" value="1"/>
</dbReference>
<dbReference type="SUPFAM" id="SSF53335">
    <property type="entry name" value="S-adenosyl-L-methionine-dependent methyltransferases"/>
    <property type="match status" value="1"/>
</dbReference>
<gene>
    <name evidence="6" type="primary">rlmF</name>
    <name evidence="7" type="ORF">SAMN04487941_1858</name>
</gene>
<keyword evidence="4 6" id="KW-0808">Transferase</keyword>
<dbReference type="PIRSF" id="PIRSF029038">
    <property type="entry name" value="Mtase_YbiN_prd"/>
    <property type="match status" value="1"/>
</dbReference>
<name>A0A1I7I2U1_9BACT</name>
<keyword evidence="2 6" id="KW-0698">rRNA processing</keyword>
<accession>A0A1I7I2U1</accession>
<dbReference type="EMBL" id="FPCA01000002">
    <property type="protein sequence ID" value="SFU67076.1"/>
    <property type="molecule type" value="Genomic_DNA"/>
</dbReference>
<dbReference type="Pfam" id="PF05971">
    <property type="entry name" value="Methyltransf_10"/>
    <property type="match status" value="1"/>
</dbReference>
<dbReference type="InterPro" id="IPR029063">
    <property type="entry name" value="SAM-dependent_MTases_sf"/>
</dbReference>
<evidence type="ECO:0000256" key="4">
    <source>
        <dbReference type="ARBA" id="ARBA00022679"/>
    </source>
</evidence>
<evidence type="ECO:0000256" key="1">
    <source>
        <dbReference type="ARBA" id="ARBA00022490"/>
    </source>
</evidence>
<dbReference type="HAMAP" id="MF_01848">
    <property type="entry name" value="23SrRNA_methyltr_F"/>
    <property type="match status" value="1"/>
</dbReference>
<dbReference type="Proteomes" id="UP000182491">
    <property type="component" value="Unassembled WGS sequence"/>
</dbReference>
<dbReference type="GO" id="GO:0005737">
    <property type="term" value="C:cytoplasm"/>
    <property type="evidence" value="ECO:0007669"/>
    <property type="project" value="UniProtKB-SubCell"/>
</dbReference>
<reference evidence="8" key="1">
    <citation type="submission" date="2016-10" db="EMBL/GenBank/DDBJ databases">
        <authorList>
            <person name="Varghese N."/>
        </authorList>
    </citation>
    <scope>NUCLEOTIDE SEQUENCE [LARGE SCALE GENOMIC DNA]</scope>
    <source>
        <strain evidence="8">DSM 18820</strain>
    </source>
</reference>
<proteinExistence type="inferred from homology"/>
<dbReference type="CDD" id="cd02440">
    <property type="entry name" value="AdoMet_MTases"/>
    <property type="match status" value="1"/>
</dbReference>
<dbReference type="AlphaFoldDB" id="A0A1I7I2U1"/>
<keyword evidence="1 6" id="KW-0963">Cytoplasm</keyword>
<comment type="catalytic activity">
    <reaction evidence="6">
        <text>adenosine(1618) in 23S rRNA + S-adenosyl-L-methionine = N(6)-methyladenosine(1618) in 23S rRNA + S-adenosyl-L-homocysteine + H(+)</text>
        <dbReference type="Rhea" id="RHEA:16497"/>
        <dbReference type="Rhea" id="RHEA-COMP:10229"/>
        <dbReference type="Rhea" id="RHEA-COMP:10231"/>
        <dbReference type="ChEBI" id="CHEBI:15378"/>
        <dbReference type="ChEBI" id="CHEBI:57856"/>
        <dbReference type="ChEBI" id="CHEBI:59789"/>
        <dbReference type="ChEBI" id="CHEBI:74411"/>
        <dbReference type="ChEBI" id="CHEBI:74449"/>
        <dbReference type="EC" id="2.1.1.181"/>
    </reaction>
</comment>
<comment type="subcellular location">
    <subcellularLocation>
        <location evidence="6">Cytoplasm</location>
    </subcellularLocation>
</comment>
<comment type="similarity">
    <text evidence="6">Belongs to the methyltransferase superfamily. METTL16/RlmF family.</text>
</comment>
<dbReference type="PANTHER" id="PTHR13393:SF0">
    <property type="entry name" value="RNA N6-ADENOSINE-METHYLTRANSFERASE METTL16"/>
    <property type="match status" value="1"/>
</dbReference>
<dbReference type="EC" id="2.1.1.181" evidence="6"/>